<name>A0ABQ8JTW6_DERPT</name>
<dbReference type="Proteomes" id="UP000887458">
    <property type="component" value="Unassembled WGS sequence"/>
</dbReference>
<evidence type="ECO:0000313" key="2">
    <source>
        <dbReference type="Proteomes" id="UP000887458"/>
    </source>
</evidence>
<evidence type="ECO:0000313" key="1">
    <source>
        <dbReference type="EMBL" id="KAH9426017.1"/>
    </source>
</evidence>
<accession>A0ABQ8JTW6</accession>
<comment type="caution">
    <text evidence="1">The sequence shown here is derived from an EMBL/GenBank/DDBJ whole genome shotgun (WGS) entry which is preliminary data.</text>
</comment>
<reference evidence="1 2" key="2">
    <citation type="journal article" date="2022" name="Mol. Biol. Evol.">
        <title>Comparative Genomics Reveals Insights into the Divergent Evolution of Astigmatic Mites and Household Pest Adaptations.</title>
        <authorList>
            <person name="Xiong Q."/>
            <person name="Wan A.T."/>
            <person name="Liu X."/>
            <person name="Fung C.S."/>
            <person name="Xiao X."/>
            <person name="Malainual N."/>
            <person name="Hou J."/>
            <person name="Wang L."/>
            <person name="Wang M."/>
            <person name="Yang K.Y."/>
            <person name="Cui Y."/>
            <person name="Leung E.L."/>
            <person name="Nong W."/>
            <person name="Shin S.K."/>
            <person name="Au S.W."/>
            <person name="Jeong K.Y."/>
            <person name="Chew F.T."/>
            <person name="Hui J.H."/>
            <person name="Leung T.F."/>
            <person name="Tungtrongchitr A."/>
            <person name="Zhong N."/>
            <person name="Liu Z."/>
            <person name="Tsui S.K."/>
        </authorList>
    </citation>
    <scope>NUCLEOTIDE SEQUENCE [LARGE SCALE GENOMIC DNA]</scope>
    <source>
        <strain evidence="1">Derp</strain>
    </source>
</reference>
<gene>
    <name evidence="1" type="ORF">DERP_006957</name>
</gene>
<proteinExistence type="predicted"/>
<sequence length="99" mass="11270">MKFDTFYEIKIDLTLLIYIDFHYDKIRNEDFFLLTTALPSISASNLRAFERITNLDANNSDANKANLNCPCPSSPTKFSTGTLQSSMITARTFGTFFDH</sequence>
<organism evidence="1 2">
    <name type="scientific">Dermatophagoides pteronyssinus</name>
    <name type="common">European house dust mite</name>
    <dbReference type="NCBI Taxonomy" id="6956"/>
    <lineage>
        <taxon>Eukaryota</taxon>
        <taxon>Metazoa</taxon>
        <taxon>Ecdysozoa</taxon>
        <taxon>Arthropoda</taxon>
        <taxon>Chelicerata</taxon>
        <taxon>Arachnida</taxon>
        <taxon>Acari</taxon>
        <taxon>Acariformes</taxon>
        <taxon>Sarcoptiformes</taxon>
        <taxon>Astigmata</taxon>
        <taxon>Psoroptidia</taxon>
        <taxon>Analgoidea</taxon>
        <taxon>Pyroglyphidae</taxon>
        <taxon>Dermatophagoidinae</taxon>
        <taxon>Dermatophagoides</taxon>
    </lineage>
</organism>
<keyword evidence="2" id="KW-1185">Reference proteome</keyword>
<reference evidence="1 2" key="1">
    <citation type="journal article" date="2018" name="J. Allergy Clin. Immunol.">
        <title>High-quality assembly of Dermatophagoides pteronyssinus genome and transcriptome reveals a wide range of novel allergens.</title>
        <authorList>
            <person name="Liu X.Y."/>
            <person name="Yang K.Y."/>
            <person name="Wang M.Q."/>
            <person name="Kwok J.S."/>
            <person name="Zeng X."/>
            <person name="Yang Z."/>
            <person name="Xiao X.J."/>
            <person name="Lau C.P."/>
            <person name="Li Y."/>
            <person name="Huang Z.M."/>
            <person name="Ba J.G."/>
            <person name="Yim A.K."/>
            <person name="Ouyang C.Y."/>
            <person name="Ngai S.M."/>
            <person name="Chan T.F."/>
            <person name="Leung E.L."/>
            <person name="Liu L."/>
            <person name="Liu Z.G."/>
            <person name="Tsui S.K."/>
        </authorList>
    </citation>
    <scope>NUCLEOTIDE SEQUENCE [LARGE SCALE GENOMIC DNA]</scope>
    <source>
        <strain evidence="1">Derp</strain>
    </source>
</reference>
<protein>
    <submittedName>
        <fullName evidence="1">Uncharacterized protein</fullName>
    </submittedName>
</protein>
<dbReference type="EMBL" id="NJHN03000012">
    <property type="protein sequence ID" value="KAH9426017.1"/>
    <property type="molecule type" value="Genomic_DNA"/>
</dbReference>